<dbReference type="SUPFAM" id="SSF103473">
    <property type="entry name" value="MFS general substrate transporter"/>
    <property type="match status" value="1"/>
</dbReference>
<organism evidence="7 8">
    <name type="scientific">Takifugu rubripes</name>
    <name type="common">Japanese pufferfish</name>
    <name type="synonym">Fugu rubripes</name>
    <dbReference type="NCBI Taxonomy" id="31033"/>
    <lineage>
        <taxon>Eukaryota</taxon>
        <taxon>Metazoa</taxon>
        <taxon>Chordata</taxon>
        <taxon>Craniata</taxon>
        <taxon>Vertebrata</taxon>
        <taxon>Euteleostomi</taxon>
        <taxon>Actinopterygii</taxon>
        <taxon>Neopterygii</taxon>
        <taxon>Teleostei</taxon>
        <taxon>Neoteleostei</taxon>
        <taxon>Acanthomorphata</taxon>
        <taxon>Eupercaria</taxon>
        <taxon>Tetraodontiformes</taxon>
        <taxon>Tetradontoidea</taxon>
        <taxon>Tetraodontidae</taxon>
        <taxon>Takifugu</taxon>
    </lineage>
</organism>
<reference evidence="7" key="3">
    <citation type="submission" date="2025-09" db="UniProtKB">
        <authorList>
            <consortium name="Ensembl"/>
        </authorList>
    </citation>
    <scope>IDENTIFICATION</scope>
</reference>
<dbReference type="GeneTree" id="ENSGT00940000167279"/>
<evidence type="ECO:0000256" key="6">
    <source>
        <dbReference type="SAM" id="SignalP"/>
    </source>
</evidence>
<evidence type="ECO:0000256" key="1">
    <source>
        <dbReference type="ARBA" id="ARBA00004141"/>
    </source>
</evidence>
<dbReference type="Gene3D" id="1.20.1250.20">
    <property type="entry name" value="MFS general substrate transporter like domains"/>
    <property type="match status" value="2"/>
</dbReference>
<proteinExistence type="predicted"/>
<dbReference type="GO" id="GO:0046323">
    <property type="term" value="P:D-glucose import"/>
    <property type="evidence" value="ECO:0007669"/>
    <property type="project" value="TreeGrafter"/>
</dbReference>
<keyword evidence="8" id="KW-1185">Reference proteome</keyword>
<dbReference type="Pfam" id="PF00083">
    <property type="entry name" value="Sugar_tr"/>
    <property type="match status" value="2"/>
</dbReference>
<protein>
    <recommendedName>
        <fullName evidence="9">Major facilitator superfamily (MFS) profile domain-containing protein</fullName>
    </recommendedName>
</protein>
<dbReference type="PROSITE" id="PS00217">
    <property type="entry name" value="SUGAR_TRANSPORT_2"/>
    <property type="match status" value="1"/>
</dbReference>
<keyword evidence="6" id="KW-0732">Signal</keyword>
<evidence type="ECO:0000313" key="7">
    <source>
        <dbReference type="Ensembl" id="ENSTRUP00000076211.1"/>
    </source>
</evidence>
<dbReference type="Proteomes" id="UP000005226">
    <property type="component" value="Chromosome 2"/>
</dbReference>
<dbReference type="GO" id="GO:0005886">
    <property type="term" value="C:plasma membrane"/>
    <property type="evidence" value="ECO:0007669"/>
    <property type="project" value="TreeGrafter"/>
</dbReference>
<name>A0A674NTB1_TAKRU</name>
<dbReference type="GO" id="GO:0055056">
    <property type="term" value="F:D-glucose transmembrane transporter activity"/>
    <property type="evidence" value="ECO:0007669"/>
    <property type="project" value="TreeGrafter"/>
</dbReference>
<feature type="transmembrane region" description="Helical" evidence="5">
    <location>
        <begin position="118"/>
        <end position="139"/>
    </location>
</feature>
<evidence type="ECO:0000256" key="4">
    <source>
        <dbReference type="ARBA" id="ARBA00023136"/>
    </source>
</evidence>
<keyword evidence="3 5" id="KW-1133">Transmembrane helix</keyword>
<feature type="signal peptide" evidence="6">
    <location>
        <begin position="1"/>
        <end position="16"/>
    </location>
</feature>
<evidence type="ECO:0000256" key="2">
    <source>
        <dbReference type="ARBA" id="ARBA00022692"/>
    </source>
</evidence>
<accession>A0A674NTB1</accession>
<evidence type="ECO:0000256" key="5">
    <source>
        <dbReference type="SAM" id="Phobius"/>
    </source>
</evidence>
<comment type="subcellular location">
    <subcellularLocation>
        <location evidence="1">Membrane</location>
        <topology evidence="1">Multi-pass membrane protein</topology>
    </subcellularLocation>
</comment>
<feature type="transmembrane region" description="Helical" evidence="5">
    <location>
        <begin position="49"/>
        <end position="72"/>
    </location>
</feature>
<evidence type="ECO:0008006" key="9">
    <source>
        <dbReference type="Google" id="ProtNLM"/>
    </source>
</evidence>
<dbReference type="AlphaFoldDB" id="A0A674NTB1"/>
<dbReference type="Ensembl" id="ENSTRUT00000060011.1">
    <property type="protein sequence ID" value="ENSTRUP00000076211.1"/>
    <property type="gene ID" value="ENSTRUG00000031806.1"/>
</dbReference>
<feature type="transmembrane region" description="Helical" evidence="5">
    <location>
        <begin position="84"/>
        <end position="106"/>
    </location>
</feature>
<sequence>MFQRRPTATLVTCVLAASLGSLQIGYHTGNVNAAARVSRAEGLREEMTLFLQLVARNSILIANGLSVLGACLMSASKVTKSFEILILGRLVFGVFCGLAMSLNPLYILEVSPTSLRGAFAALNQVACATGIFLGMVSVSHPPNGPKLLREWRTVNTFGLAFNQHQELFWAGINLFRRYLAEDHQEGPIKLGFVCLLQVAGQEMVLGTERHWALMLSLSLIPAFTQYLLLPLCPKSPRYLLLTKAEESKAAAGGPQPGFSCHHISF</sequence>
<evidence type="ECO:0000256" key="3">
    <source>
        <dbReference type="ARBA" id="ARBA00022989"/>
    </source>
</evidence>
<feature type="chain" id="PRO_5025449624" description="Major facilitator superfamily (MFS) profile domain-containing protein" evidence="6">
    <location>
        <begin position="17"/>
        <end position="265"/>
    </location>
</feature>
<dbReference type="InterPro" id="IPR005829">
    <property type="entry name" value="Sugar_transporter_CS"/>
</dbReference>
<reference evidence="7" key="2">
    <citation type="submission" date="2025-08" db="UniProtKB">
        <authorList>
            <consortium name="Ensembl"/>
        </authorList>
    </citation>
    <scope>IDENTIFICATION</scope>
</reference>
<evidence type="ECO:0000313" key="8">
    <source>
        <dbReference type="Proteomes" id="UP000005226"/>
    </source>
</evidence>
<keyword evidence="2 5" id="KW-0812">Transmembrane</keyword>
<reference evidence="7 8" key="1">
    <citation type="journal article" date="2011" name="Genome Biol. Evol.">
        <title>Integration of the genetic map and genome assembly of fugu facilitates insights into distinct features of genome evolution in teleosts and mammals.</title>
        <authorList>
            <person name="Kai W."/>
            <person name="Kikuchi K."/>
            <person name="Tohari S."/>
            <person name="Chew A.K."/>
            <person name="Tay A."/>
            <person name="Fujiwara A."/>
            <person name="Hosoya S."/>
            <person name="Suetake H."/>
            <person name="Naruse K."/>
            <person name="Brenner S."/>
            <person name="Suzuki Y."/>
            <person name="Venkatesh B."/>
        </authorList>
    </citation>
    <scope>NUCLEOTIDE SEQUENCE [LARGE SCALE GENOMIC DNA]</scope>
</reference>
<dbReference type="PANTHER" id="PTHR23503">
    <property type="entry name" value="SOLUTE CARRIER FAMILY 2"/>
    <property type="match status" value="1"/>
</dbReference>
<dbReference type="InParanoid" id="A0A674NTB1"/>
<dbReference type="InterPro" id="IPR045263">
    <property type="entry name" value="GLUT"/>
</dbReference>
<keyword evidence="4 5" id="KW-0472">Membrane</keyword>
<dbReference type="InterPro" id="IPR005828">
    <property type="entry name" value="MFS_sugar_transport-like"/>
</dbReference>
<dbReference type="GO" id="GO:0070837">
    <property type="term" value="P:dehydroascorbic acid transport"/>
    <property type="evidence" value="ECO:0007669"/>
    <property type="project" value="TreeGrafter"/>
</dbReference>
<dbReference type="PANTHER" id="PTHR23503:SF99">
    <property type="entry name" value="SOLUTE CARRIER FAMILY 2, FACILITATED GLUCOSE TRANSPORTER MEMBER 3"/>
    <property type="match status" value="1"/>
</dbReference>
<dbReference type="InterPro" id="IPR036259">
    <property type="entry name" value="MFS_trans_sf"/>
</dbReference>